<keyword evidence="3" id="KW-1185">Reference proteome</keyword>
<protein>
    <submittedName>
        <fullName evidence="2">Uncharacterized protein</fullName>
    </submittedName>
</protein>
<reference evidence="2 3" key="1">
    <citation type="submission" date="2019-03" db="EMBL/GenBank/DDBJ databases">
        <title>The genome sequence of a newly discovered highly antifungal drug resistant Aspergillus species, Aspergillus tanneri NIH 1004.</title>
        <authorList>
            <person name="Mounaud S."/>
            <person name="Singh I."/>
            <person name="Joardar V."/>
            <person name="Pakala S."/>
            <person name="Pakala S."/>
            <person name="Venepally P."/>
            <person name="Hoover J."/>
            <person name="Nierman W."/>
            <person name="Chung J."/>
            <person name="Losada L."/>
        </authorList>
    </citation>
    <scope>NUCLEOTIDE SEQUENCE [LARGE SCALE GENOMIC DNA]</scope>
    <source>
        <strain evidence="2 3">NIH1004</strain>
    </source>
</reference>
<dbReference type="AlphaFoldDB" id="A0A4S3JVN9"/>
<organism evidence="2 3">
    <name type="scientific">Aspergillus tanneri</name>
    <dbReference type="NCBI Taxonomy" id="1220188"/>
    <lineage>
        <taxon>Eukaryota</taxon>
        <taxon>Fungi</taxon>
        <taxon>Dikarya</taxon>
        <taxon>Ascomycota</taxon>
        <taxon>Pezizomycotina</taxon>
        <taxon>Eurotiomycetes</taxon>
        <taxon>Eurotiomycetidae</taxon>
        <taxon>Eurotiales</taxon>
        <taxon>Aspergillaceae</taxon>
        <taxon>Aspergillus</taxon>
        <taxon>Aspergillus subgen. Circumdati</taxon>
    </lineage>
</organism>
<evidence type="ECO:0000313" key="2">
    <source>
        <dbReference type="EMBL" id="THC99508.1"/>
    </source>
</evidence>
<accession>A0A4S3JVN9</accession>
<dbReference type="VEuPathDB" id="FungiDB:EYZ11_001057"/>
<dbReference type="Proteomes" id="UP000308092">
    <property type="component" value="Unassembled WGS sequence"/>
</dbReference>
<dbReference type="EMBL" id="SOSA01000017">
    <property type="protein sequence ID" value="THC99508.1"/>
    <property type="molecule type" value="Genomic_DNA"/>
</dbReference>
<gene>
    <name evidence="2" type="ORF">EYZ11_001057</name>
</gene>
<name>A0A4S3JVN9_9EURO</name>
<evidence type="ECO:0000313" key="3">
    <source>
        <dbReference type="Proteomes" id="UP000308092"/>
    </source>
</evidence>
<proteinExistence type="predicted"/>
<comment type="caution">
    <text evidence="2">The sequence shown here is derived from an EMBL/GenBank/DDBJ whole genome shotgun (WGS) entry which is preliminary data.</text>
</comment>
<evidence type="ECO:0000256" key="1">
    <source>
        <dbReference type="SAM" id="MobiDB-lite"/>
    </source>
</evidence>
<feature type="region of interest" description="Disordered" evidence="1">
    <location>
        <begin position="16"/>
        <end position="39"/>
    </location>
</feature>
<sequence length="79" mass="8937">MYECITCSEDLYDTSAPENFAPSMHSASTGPPWDTRPRDSLVKHVPYDDEAEQHMRVNEDNLKMDSSTCDYNSAGFSKI</sequence>